<proteinExistence type="predicted"/>
<protein>
    <submittedName>
        <fullName evidence="1">Uncharacterized protein</fullName>
    </submittedName>
</protein>
<keyword evidence="2" id="KW-1185">Reference proteome</keyword>
<dbReference type="Proteomes" id="UP001367508">
    <property type="component" value="Unassembled WGS sequence"/>
</dbReference>
<sequence length="105" mass="11517">MGPVWPSQKIVYGPLGHCAREAALACGIELEAVHVRAKHMSRGGVSLFISSIIHGGAHVHLNLLPFCMRLYVDNHTCMEFQSSLITLSKVSQLPYESIARTTLLC</sequence>
<accession>A0AAN9Q6C3</accession>
<organism evidence="1 2">
    <name type="scientific">Canavalia gladiata</name>
    <name type="common">Sword bean</name>
    <name type="synonym">Dolichos gladiatus</name>
    <dbReference type="NCBI Taxonomy" id="3824"/>
    <lineage>
        <taxon>Eukaryota</taxon>
        <taxon>Viridiplantae</taxon>
        <taxon>Streptophyta</taxon>
        <taxon>Embryophyta</taxon>
        <taxon>Tracheophyta</taxon>
        <taxon>Spermatophyta</taxon>
        <taxon>Magnoliopsida</taxon>
        <taxon>eudicotyledons</taxon>
        <taxon>Gunneridae</taxon>
        <taxon>Pentapetalae</taxon>
        <taxon>rosids</taxon>
        <taxon>fabids</taxon>
        <taxon>Fabales</taxon>
        <taxon>Fabaceae</taxon>
        <taxon>Papilionoideae</taxon>
        <taxon>50 kb inversion clade</taxon>
        <taxon>NPAAA clade</taxon>
        <taxon>indigoferoid/millettioid clade</taxon>
        <taxon>Phaseoleae</taxon>
        <taxon>Canavalia</taxon>
    </lineage>
</organism>
<comment type="caution">
    <text evidence="1">The sequence shown here is derived from an EMBL/GenBank/DDBJ whole genome shotgun (WGS) entry which is preliminary data.</text>
</comment>
<dbReference type="AlphaFoldDB" id="A0AAN9Q6C3"/>
<name>A0AAN9Q6C3_CANGL</name>
<dbReference type="EMBL" id="JAYMYQ010000006">
    <property type="protein sequence ID" value="KAK7323807.1"/>
    <property type="molecule type" value="Genomic_DNA"/>
</dbReference>
<evidence type="ECO:0000313" key="2">
    <source>
        <dbReference type="Proteomes" id="UP001367508"/>
    </source>
</evidence>
<evidence type="ECO:0000313" key="1">
    <source>
        <dbReference type="EMBL" id="KAK7323807.1"/>
    </source>
</evidence>
<reference evidence="1 2" key="1">
    <citation type="submission" date="2024-01" db="EMBL/GenBank/DDBJ databases">
        <title>The genomes of 5 underutilized Papilionoideae crops provide insights into root nodulation and disease resistanc.</title>
        <authorList>
            <person name="Jiang F."/>
        </authorList>
    </citation>
    <scope>NUCLEOTIDE SEQUENCE [LARGE SCALE GENOMIC DNA]</scope>
    <source>
        <strain evidence="1">LVBAO_FW01</strain>
        <tissue evidence="1">Leaves</tissue>
    </source>
</reference>
<gene>
    <name evidence="1" type="ORF">VNO77_27302</name>
</gene>